<feature type="transmembrane region" description="Helical" evidence="2">
    <location>
        <begin position="127"/>
        <end position="145"/>
    </location>
</feature>
<evidence type="ECO:0000256" key="2">
    <source>
        <dbReference type="SAM" id="Phobius"/>
    </source>
</evidence>
<evidence type="ECO:0000256" key="1">
    <source>
        <dbReference type="SAM" id="MobiDB-lite"/>
    </source>
</evidence>
<comment type="caution">
    <text evidence="3">The sequence shown here is derived from an EMBL/GenBank/DDBJ whole genome shotgun (WGS) entry which is preliminary data.</text>
</comment>
<reference evidence="3" key="1">
    <citation type="submission" date="2022-07" db="EMBL/GenBank/DDBJ databases">
        <title>Fungi with potential for degradation of polypropylene.</title>
        <authorList>
            <person name="Gostincar C."/>
        </authorList>
    </citation>
    <scope>NUCLEOTIDE SEQUENCE</scope>
    <source>
        <strain evidence="3">EXF-13308</strain>
    </source>
</reference>
<dbReference type="EMBL" id="JANBVO010000030">
    <property type="protein sequence ID" value="KAJ9138427.1"/>
    <property type="molecule type" value="Genomic_DNA"/>
</dbReference>
<dbReference type="PANTHER" id="PTHR32251:SF15">
    <property type="entry name" value="3-OXO-5-ALPHA-STEROID 4-DEHYDROGENASE (DUF1295)"/>
    <property type="match status" value="1"/>
</dbReference>
<evidence type="ECO:0008006" key="5">
    <source>
        <dbReference type="Google" id="ProtNLM"/>
    </source>
</evidence>
<dbReference type="Gene3D" id="1.20.120.1630">
    <property type="match status" value="1"/>
</dbReference>
<protein>
    <recommendedName>
        <fullName evidence="5">Steroid 5-alpha reductase C-terminal domain-containing protein</fullName>
    </recommendedName>
</protein>
<keyword evidence="4" id="KW-1185">Reference proteome</keyword>
<proteinExistence type="predicted"/>
<organism evidence="3 4">
    <name type="scientific">Pleurostoma richardsiae</name>
    <dbReference type="NCBI Taxonomy" id="41990"/>
    <lineage>
        <taxon>Eukaryota</taxon>
        <taxon>Fungi</taxon>
        <taxon>Dikarya</taxon>
        <taxon>Ascomycota</taxon>
        <taxon>Pezizomycotina</taxon>
        <taxon>Sordariomycetes</taxon>
        <taxon>Sordariomycetidae</taxon>
        <taxon>Calosphaeriales</taxon>
        <taxon>Pleurostomataceae</taxon>
        <taxon>Pleurostoma</taxon>
    </lineage>
</organism>
<dbReference type="Pfam" id="PF06966">
    <property type="entry name" value="DUF1295"/>
    <property type="match status" value="1"/>
</dbReference>
<accession>A0AA38RT44</accession>
<feature type="transmembrane region" description="Helical" evidence="2">
    <location>
        <begin position="165"/>
        <end position="184"/>
    </location>
</feature>
<sequence>MASKDSPPATQPGKHPGDLINRGVKRQSPSGTATFIGLRSLDPLLQYQLLFRGLGPALLARLGVSAVPASSSALAGLPTALGLPLPHLLLLGMAAGSSAKQIFWLLDIAQEYFPPSSAAAVSTYNTLVNSVNSLLLLAGATSAALSTPALSVPLAGGSGGGDGRWLLPLPVVVGALMYAVGITIETVSEIQRKRFKEQPGNEGKVCTEGLWRFARRVNYTGYTLWRTGFTLAAGGWIPGLITALFNVWNFMKSTAMLDDYMARKYGNEWDRVRKEVRWAVVPGIY</sequence>
<keyword evidence="2" id="KW-0812">Transmembrane</keyword>
<keyword evidence="2" id="KW-1133">Transmembrane helix</keyword>
<dbReference type="InterPro" id="IPR010721">
    <property type="entry name" value="UstE-like"/>
</dbReference>
<feature type="transmembrane region" description="Helical" evidence="2">
    <location>
        <begin position="224"/>
        <end position="248"/>
    </location>
</feature>
<feature type="region of interest" description="Disordered" evidence="1">
    <location>
        <begin position="1"/>
        <end position="24"/>
    </location>
</feature>
<dbReference type="GO" id="GO:0016020">
    <property type="term" value="C:membrane"/>
    <property type="evidence" value="ECO:0007669"/>
    <property type="project" value="TreeGrafter"/>
</dbReference>
<name>A0AA38RT44_9PEZI</name>
<dbReference type="PANTHER" id="PTHR32251">
    <property type="entry name" value="3-OXO-5-ALPHA-STEROID 4-DEHYDROGENASE"/>
    <property type="match status" value="1"/>
</dbReference>
<evidence type="ECO:0000313" key="4">
    <source>
        <dbReference type="Proteomes" id="UP001174694"/>
    </source>
</evidence>
<keyword evidence="2" id="KW-0472">Membrane</keyword>
<dbReference type="AlphaFoldDB" id="A0AA38RT44"/>
<gene>
    <name evidence="3" type="ORF">NKR23_g8467</name>
</gene>
<evidence type="ECO:0000313" key="3">
    <source>
        <dbReference type="EMBL" id="KAJ9138427.1"/>
    </source>
</evidence>
<dbReference type="Proteomes" id="UP001174694">
    <property type="component" value="Unassembled WGS sequence"/>
</dbReference>